<proteinExistence type="predicted"/>
<name>A0ABV3Z6X8_9PROT</name>
<evidence type="ECO:0000256" key="1">
    <source>
        <dbReference type="SAM" id="MobiDB-lite"/>
    </source>
</evidence>
<sequence length="86" mass="9619">MGQHGKTTAKHRTKNNAPEKSKKDRILAQLRRKSGASLEDLAAVSGWQDHSIRGFLSGTVKKKLGYTLVAEKPNKGPQRYYIRDAK</sequence>
<dbReference type="Proteomes" id="UP001560685">
    <property type="component" value="Unassembled WGS sequence"/>
</dbReference>
<evidence type="ECO:0000313" key="3">
    <source>
        <dbReference type="Proteomes" id="UP001560685"/>
    </source>
</evidence>
<keyword evidence="3" id="KW-1185">Reference proteome</keyword>
<dbReference type="InterPro" id="IPR021880">
    <property type="entry name" value="DUF3489"/>
</dbReference>
<reference evidence="2 3" key="1">
    <citation type="submission" date="2024-05" db="EMBL/GenBank/DDBJ databases">
        <title>Three bacterial strains, DH-69, EH-24, and ECK-19 isolated from coastal sediments.</title>
        <authorList>
            <person name="Ye Y.-Q."/>
            <person name="Du Z.-J."/>
        </authorList>
    </citation>
    <scope>NUCLEOTIDE SEQUENCE [LARGE SCALE GENOMIC DNA]</scope>
    <source>
        <strain evidence="2 3">ECK-19</strain>
    </source>
</reference>
<dbReference type="Pfam" id="PF11994">
    <property type="entry name" value="DUF3489"/>
    <property type="match status" value="1"/>
</dbReference>
<protein>
    <submittedName>
        <fullName evidence="2">DUF3489 domain-containing protein</fullName>
    </submittedName>
</protein>
<evidence type="ECO:0000313" key="2">
    <source>
        <dbReference type="EMBL" id="MEX6634566.1"/>
    </source>
</evidence>
<comment type="caution">
    <text evidence="2">The sequence shown here is derived from an EMBL/GenBank/DDBJ whole genome shotgun (WGS) entry which is preliminary data.</text>
</comment>
<dbReference type="RefSeq" id="WP_369314612.1">
    <property type="nucleotide sequence ID" value="NZ_JBEHZE010000002.1"/>
</dbReference>
<feature type="region of interest" description="Disordered" evidence="1">
    <location>
        <begin position="1"/>
        <end position="24"/>
    </location>
</feature>
<organism evidence="2 3">
    <name type="scientific">Hyphococcus lacteus</name>
    <dbReference type="NCBI Taxonomy" id="3143536"/>
    <lineage>
        <taxon>Bacteria</taxon>
        <taxon>Pseudomonadati</taxon>
        <taxon>Pseudomonadota</taxon>
        <taxon>Alphaproteobacteria</taxon>
        <taxon>Parvularculales</taxon>
        <taxon>Parvularculaceae</taxon>
        <taxon>Hyphococcus</taxon>
    </lineage>
</organism>
<gene>
    <name evidence="2" type="ORF">ABFZ84_13510</name>
</gene>
<accession>A0ABV3Z6X8</accession>
<dbReference type="EMBL" id="JBEHZE010000002">
    <property type="protein sequence ID" value="MEX6634566.1"/>
    <property type="molecule type" value="Genomic_DNA"/>
</dbReference>